<gene>
    <name evidence="2" type="ORF">SAMN05444405_105198</name>
</gene>
<keyword evidence="1" id="KW-0812">Transmembrane</keyword>
<proteinExistence type="predicted"/>
<accession>A0A1M4Z827</accession>
<evidence type="ECO:0000256" key="1">
    <source>
        <dbReference type="SAM" id="Phobius"/>
    </source>
</evidence>
<name>A0A1M4Z827_9BACE</name>
<dbReference type="SUPFAM" id="SSF55008">
    <property type="entry name" value="HMA, heavy metal-associated domain"/>
    <property type="match status" value="1"/>
</dbReference>
<keyword evidence="1" id="KW-0472">Membrane</keyword>
<feature type="transmembrane region" description="Helical" evidence="1">
    <location>
        <begin position="91"/>
        <end position="107"/>
    </location>
</feature>
<dbReference type="EMBL" id="FQTV01000005">
    <property type="protein sequence ID" value="SHF14229.1"/>
    <property type="molecule type" value="Genomic_DNA"/>
</dbReference>
<dbReference type="GO" id="GO:0046872">
    <property type="term" value="F:metal ion binding"/>
    <property type="evidence" value="ECO:0007669"/>
    <property type="project" value="InterPro"/>
</dbReference>
<keyword evidence="1" id="KW-1133">Transmembrane helix</keyword>
<protein>
    <submittedName>
        <fullName evidence="2">Uncharacterized protein</fullName>
    </submittedName>
</protein>
<keyword evidence="3" id="KW-1185">Reference proteome</keyword>
<sequence length="202" mass="23886">MEVKTFFLLKVRTKSRSRWIEHLIKSQIGVNSAVVDFDKRLLQVSYNQDLISVQYMRMLVRSLGCDLLCNDKDIKDKVNQLNNFLILKKRILSISFVFFLSFFGLIFPYRDWIILLFSSIMYLLYSFLFVPIFNKKIIRRIKLLDAIGIAVPLLLIFNAVLGMFVFFDQFHLAWILVSILLIEIFTFLRWKIEKDAAVNDLL</sequence>
<dbReference type="STRING" id="1297750.SAMN05444405_105198"/>
<feature type="transmembrane region" description="Helical" evidence="1">
    <location>
        <begin position="146"/>
        <end position="166"/>
    </location>
</feature>
<evidence type="ECO:0000313" key="2">
    <source>
        <dbReference type="EMBL" id="SHF14229.1"/>
    </source>
</evidence>
<reference evidence="2 3" key="1">
    <citation type="submission" date="2016-11" db="EMBL/GenBank/DDBJ databases">
        <authorList>
            <person name="Jaros S."/>
            <person name="Januszkiewicz K."/>
            <person name="Wedrychowicz H."/>
        </authorList>
    </citation>
    <scope>NUCLEOTIDE SEQUENCE [LARGE SCALE GENOMIC DNA]</scope>
    <source>
        <strain evidence="2 3">DSM 26991</strain>
    </source>
</reference>
<feature type="transmembrane region" description="Helical" evidence="1">
    <location>
        <begin position="113"/>
        <end position="134"/>
    </location>
</feature>
<feature type="transmembrane region" description="Helical" evidence="1">
    <location>
        <begin position="172"/>
        <end position="190"/>
    </location>
</feature>
<dbReference type="AlphaFoldDB" id="A0A1M4Z827"/>
<dbReference type="Proteomes" id="UP000184509">
    <property type="component" value="Unassembled WGS sequence"/>
</dbReference>
<evidence type="ECO:0000313" key="3">
    <source>
        <dbReference type="Proteomes" id="UP000184509"/>
    </source>
</evidence>
<dbReference type="RefSeq" id="WP_073400443.1">
    <property type="nucleotide sequence ID" value="NZ_FQTV01000005.1"/>
</dbReference>
<organism evidence="2 3">
    <name type="scientific">Bacteroides luti</name>
    <dbReference type="NCBI Taxonomy" id="1297750"/>
    <lineage>
        <taxon>Bacteria</taxon>
        <taxon>Pseudomonadati</taxon>
        <taxon>Bacteroidota</taxon>
        <taxon>Bacteroidia</taxon>
        <taxon>Bacteroidales</taxon>
        <taxon>Bacteroidaceae</taxon>
        <taxon>Bacteroides</taxon>
    </lineage>
</organism>
<dbReference type="InterPro" id="IPR036163">
    <property type="entry name" value="HMA_dom_sf"/>
</dbReference>